<feature type="compositionally biased region" description="Basic and acidic residues" evidence="3">
    <location>
        <begin position="68"/>
        <end position="93"/>
    </location>
</feature>
<keyword evidence="1" id="KW-0862">Zinc</keyword>
<keyword evidence="1" id="KW-0863">Zinc-finger</keyword>
<dbReference type="AlphaFoldDB" id="A0A8K0H136"/>
<keyword evidence="1" id="KW-0479">Metal-binding</keyword>
<dbReference type="PROSITE" id="PS50103">
    <property type="entry name" value="ZF_C3H1"/>
    <property type="match status" value="1"/>
</dbReference>
<feature type="compositionally biased region" description="Polar residues" evidence="3">
    <location>
        <begin position="105"/>
        <end position="118"/>
    </location>
</feature>
<dbReference type="GO" id="GO:0008270">
    <property type="term" value="F:zinc ion binding"/>
    <property type="evidence" value="ECO:0007669"/>
    <property type="project" value="UniProtKB-KW"/>
</dbReference>
<sequence length="441" mass="49668">MVERKLFKTKLCVLYQRGRCTRQSCSFAHGDAELRHFAGSFHGKRDYGGSDLRDKLERRHSPRRKYSPVRDARDRNTVPEHSPSRSLEKESDRKRRKKQHLDGQSEISGSLKISNGTEDQVKEGNITTESRGALMEQLKQVQLDISMLDHRRSQLGVYLEERVQEVDSLTSKIQELESQLYKEKEECRRILSKINKFVKAHNRCSRIQDQLKRSQVRLDKLGDELGSDINKIGANEEDSSINVVSDGEPTGFIVSPHNELQNDAPPSNKRMDVSRGSAKESKQVDLMKGGQMAAPVRQKKRSRWNIPYQSNDKKEIEVVNGRSGWSRLSVANEGRHDKRTLGIPSADKLKSLETGLGLPSTSMAAHAVEDEVEIELEDDAGVENTSTRVGKGVTYETKGFPLPLPPPPPISKNNYSPCKGDDENIDVDGIEDDETVQVDIV</sequence>
<evidence type="ECO:0000259" key="4">
    <source>
        <dbReference type="PROSITE" id="PS50103"/>
    </source>
</evidence>
<keyword evidence="2" id="KW-0175">Coiled coil</keyword>
<name>A0A8K0H136_9ROSA</name>
<gene>
    <name evidence="5" type="ORF">FNV43_RR13414</name>
</gene>
<feature type="compositionally biased region" description="Basic and acidic residues" evidence="3">
    <location>
        <begin position="269"/>
        <end position="285"/>
    </location>
</feature>
<evidence type="ECO:0000256" key="1">
    <source>
        <dbReference type="PROSITE-ProRule" id="PRU00723"/>
    </source>
</evidence>
<evidence type="ECO:0000313" key="5">
    <source>
        <dbReference type="EMBL" id="KAF3443724.1"/>
    </source>
</evidence>
<dbReference type="EMBL" id="VOIH02000006">
    <property type="protein sequence ID" value="KAF3443724.1"/>
    <property type="molecule type" value="Genomic_DNA"/>
</dbReference>
<dbReference type="InterPro" id="IPR045868">
    <property type="entry name" value="Znf_C3H13/40"/>
</dbReference>
<reference evidence="5" key="1">
    <citation type="submission" date="2020-03" db="EMBL/GenBank/DDBJ databases">
        <title>A high-quality chromosome-level genome assembly of a woody plant with both climbing and erect habits, Rhamnella rubrinervis.</title>
        <authorList>
            <person name="Lu Z."/>
            <person name="Yang Y."/>
            <person name="Zhu X."/>
            <person name="Sun Y."/>
        </authorList>
    </citation>
    <scope>NUCLEOTIDE SEQUENCE</scope>
    <source>
        <strain evidence="5">BYM</strain>
        <tissue evidence="5">Leaf</tissue>
    </source>
</reference>
<evidence type="ECO:0000256" key="2">
    <source>
        <dbReference type="SAM" id="Coils"/>
    </source>
</evidence>
<dbReference type="Gene3D" id="4.10.1000.10">
    <property type="entry name" value="Zinc finger, CCCH-type"/>
    <property type="match status" value="1"/>
</dbReference>
<protein>
    <recommendedName>
        <fullName evidence="4">C3H1-type domain-containing protein</fullName>
    </recommendedName>
</protein>
<dbReference type="Proteomes" id="UP000796880">
    <property type="component" value="Unassembled WGS sequence"/>
</dbReference>
<feature type="region of interest" description="Disordered" evidence="3">
    <location>
        <begin position="43"/>
        <end position="126"/>
    </location>
</feature>
<evidence type="ECO:0000313" key="6">
    <source>
        <dbReference type="Proteomes" id="UP000796880"/>
    </source>
</evidence>
<evidence type="ECO:0000256" key="3">
    <source>
        <dbReference type="SAM" id="MobiDB-lite"/>
    </source>
</evidence>
<proteinExistence type="predicted"/>
<comment type="caution">
    <text evidence="5">The sequence shown here is derived from an EMBL/GenBank/DDBJ whole genome shotgun (WGS) entry which is preliminary data.</text>
</comment>
<dbReference type="InterPro" id="IPR000571">
    <property type="entry name" value="Znf_CCCH"/>
</dbReference>
<feature type="compositionally biased region" description="Acidic residues" evidence="3">
    <location>
        <begin position="423"/>
        <end position="441"/>
    </location>
</feature>
<feature type="compositionally biased region" description="Basic and acidic residues" evidence="3">
    <location>
        <begin position="43"/>
        <end position="59"/>
    </location>
</feature>
<feature type="zinc finger region" description="C3H1-type" evidence="1">
    <location>
        <begin position="6"/>
        <end position="32"/>
    </location>
</feature>
<dbReference type="PANTHER" id="PTHR38160">
    <property type="entry name" value="ZINC FINGER CCCH DOMAIN-CONTAINING PROTEIN 40"/>
    <property type="match status" value="1"/>
</dbReference>
<organism evidence="5 6">
    <name type="scientific">Rhamnella rubrinervis</name>
    <dbReference type="NCBI Taxonomy" id="2594499"/>
    <lineage>
        <taxon>Eukaryota</taxon>
        <taxon>Viridiplantae</taxon>
        <taxon>Streptophyta</taxon>
        <taxon>Embryophyta</taxon>
        <taxon>Tracheophyta</taxon>
        <taxon>Spermatophyta</taxon>
        <taxon>Magnoliopsida</taxon>
        <taxon>eudicotyledons</taxon>
        <taxon>Gunneridae</taxon>
        <taxon>Pentapetalae</taxon>
        <taxon>rosids</taxon>
        <taxon>fabids</taxon>
        <taxon>Rosales</taxon>
        <taxon>Rhamnaceae</taxon>
        <taxon>rhamnoid group</taxon>
        <taxon>Rhamneae</taxon>
        <taxon>Rhamnella</taxon>
    </lineage>
</organism>
<dbReference type="PANTHER" id="PTHR38160:SF1">
    <property type="entry name" value="ZINC FINGER CCCH DOMAIN-CONTAINING PROTEIN 40"/>
    <property type="match status" value="1"/>
</dbReference>
<keyword evidence="6" id="KW-1185">Reference proteome</keyword>
<feature type="region of interest" description="Disordered" evidence="3">
    <location>
        <begin position="398"/>
        <end position="441"/>
    </location>
</feature>
<feature type="coiled-coil region" evidence="2">
    <location>
        <begin position="159"/>
        <end position="224"/>
    </location>
</feature>
<feature type="domain" description="C3H1-type" evidence="4">
    <location>
        <begin position="6"/>
        <end position="32"/>
    </location>
</feature>
<dbReference type="OrthoDB" id="665283at2759"/>
<feature type="region of interest" description="Disordered" evidence="3">
    <location>
        <begin position="257"/>
        <end position="302"/>
    </location>
</feature>
<accession>A0A8K0H136</accession>